<dbReference type="AlphaFoldDB" id="H0ER86"/>
<dbReference type="HOGENOM" id="CLU_3191441_0_0_1"/>
<name>H0ER86_GLAL7</name>
<organism evidence="1 2">
    <name type="scientific">Glarea lozoyensis (strain ATCC 74030 / MF5533)</name>
    <dbReference type="NCBI Taxonomy" id="1104152"/>
    <lineage>
        <taxon>Eukaryota</taxon>
        <taxon>Fungi</taxon>
        <taxon>Dikarya</taxon>
        <taxon>Ascomycota</taxon>
        <taxon>Pezizomycotina</taxon>
        <taxon>Leotiomycetes</taxon>
        <taxon>Helotiales</taxon>
        <taxon>Helotiaceae</taxon>
        <taxon>Glarea</taxon>
    </lineage>
</organism>
<keyword evidence="2" id="KW-1185">Reference proteome</keyword>
<dbReference type="EMBL" id="AGUE01000134">
    <property type="protein sequence ID" value="EHK98914.1"/>
    <property type="molecule type" value="Genomic_DNA"/>
</dbReference>
<comment type="caution">
    <text evidence="1">The sequence shown here is derived from an EMBL/GenBank/DDBJ whole genome shotgun (WGS) entry which is preliminary data.</text>
</comment>
<proteinExistence type="predicted"/>
<gene>
    <name evidence="1" type="ORF">M7I_5204</name>
</gene>
<dbReference type="Proteomes" id="UP000005446">
    <property type="component" value="Unassembled WGS sequence"/>
</dbReference>
<dbReference type="InParanoid" id="H0ER86"/>
<evidence type="ECO:0000313" key="1">
    <source>
        <dbReference type="EMBL" id="EHK98914.1"/>
    </source>
</evidence>
<accession>H0ER86</accession>
<evidence type="ECO:0000313" key="2">
    <source>
        <dbReference type="Proteomes" id="UP000005446"/>
    </source>
</evidence>
<sequence length="46" mass="5226">MSKSAHVPVTEAWSVPMSPIQRYAMHNIARGMRRWGLPIFEKGVCV</sequence>
<protein>
    <submittedName>
        <fullName evidence="1">Uncharacterized protein</fullName>
    </submittedName>
</protein>
<reference evidence="1 2" key="1">
    <citation type="journal article" date="2012" name="Eukaryot. Cell">
        <title>Genome sequence of the fungus Glarea lozoyensis: the first genome sequence of a species from the Helotiaceae family.</title>
        <authorList>
            <person name="Youssar L."/>
            <person name="Gruening B.A."/>
            <person name="Erxleben A."/>
            <person name="Guenther S."/>
            <person name="Huettel W."/>
        </authorList>
    </citation>
    <scope>NUCLEOTIDE SEQUENCE [LARGE SCALE GENOMIC DNA]</scope>
    <source>
        <strain evidence="2">ATCC 74030 / MF5533</strain>
    </source>
</reference>